<dbReference type="SUPFAM" id="SSF53474">
    <property type="entry name" value="alpha/beta-Hydrolases"/>
    <property type="match status" value="1"/>
</dbReference>
<dbReference type="OMA" id="KLADSMC"/>
<dbReference type="PANTHER" id="PTHR33428">
    <property type="entry name" value="CHLOROPHYLLASE-2, CHLOROPLASTIC"/>
    <property type="match status" value="1"/>
</dbReference>
<dbReference type="Pfam" id="PF07224">
    <property type="entry name" value="Chlorophyllase"/>
    <property type="match status" value="1"/>
</dbReference>
<evidence type="ECO:0000313" key="2">
    <source>
        <dbReference type="EMBL" id="KAH7438107.1"/>
    </source>
</evidence>
<evidence type="ECO:0000256" key="1">
    <source>
        <dbReference type="SAM" id="SignalP"/>
    </source>
</evidence>
<dbReference type="PROSITE" id="PS51257">
    <property type="entry name" value="PROKAR_LIPOPROTEIN"/>
    <property type="match status" value="1"/>
</dbReference>
<dbReference type="PANTHER" id="PTHR33428:SF2">
    <property type="entry name" value="CHLOROPHYLLASE-2"/>
    <property type="match status" value="1"/>
</dbReference>
<keyword evidence="1" id="KW-0732">Signal</keyword>
<dbReference type="Proteomes" id="UP000825935">
    <property type="component" value="Chromosome 4"/>
</dbReference>
<evidence type="ECO:0000313" key="3">
    <source>
        <dbReference type="Proteomes" id="UP000825935"/>
    </source>
</evidence>
<dbReference type="EMBL" id="CM035409">
    <property type="protein sequence ID" value="KAH7438107.1"/>
    <property type="molecule type" value="Genomic_DNA"/>
</dbReference>
<feature type="chain" id="PRO_5035905446" description="Chlorophyllase" evidence="1">
    <location>
        <begin position="34"/>
        <end position="389"/>
    </location>
</feature>
<proteinExistence type="predicted"/>
<dbReference type="InterPro" id="IPR017395">
    <property type="entry name" value="Chlorophyllase-like"/>
</dbReference>
<name>A0A8T2UPR3_CERRI</name>
<dbReference type="OrthoDB" id="2093222at2759"/>
<sequence>MSRSVFLLHPCGKSLSLLCLIALLFACWETTLGLASTPSIGSHNPENVSPELDSSKHTEVGASDLPVLVFQTSRSMVCLTTQVIQPPQAHRPPASTLVVTPTATGTYPVILFKHGFSIPNCFYIQLLKMLASSGYIIVAPQYFTFDTDSTSEVEETAKMAIWIRDSLQQVLHAVKADGSIIIPNAASLIMAGHSRGGKIAFAMALGKASSTKDDPIKFSALVTLDPVDGPSSSSISKPQMVRDGCNHDLNHLAIPALIFGSGYGEKGVMPCAPSCCSHRGYFNCSSSPLMYHLSAVEYGHMDFLDDSSVATDIVCPSGNMARKQLRQFTVRLVLAFLRATLEGSFDEMEYIVDNWENIDSVKLTQPEIYRAGDVSLQPSKSSGHGHDEL</sequence>
<dbReference type="InterPro" id="IPR029058">
    <property type="entry name" value="AB_hydrolase_fold"/>
</dbReference>
<reference evidence="2" key="1">
    <citation type="submission" date="2021-08" db="EMBL/GenBank/DDBJ databases">
        <title>WGS assembly of Ceratopteris richardii.</title>
        <authorList>
            <person name="Marchant D.B."/>
            <person name="Chen G."/>
            <person name="Jenkins J."/>
            <person name="Shu S."/>
            <person name="Leebens-Mack J."/>
            <person name="Grimwood J."/>
            <person name="Schmutz J."/>
            <person name="Soltis P."/>
            <person name="Soltis D."/>
            <person name="Chen Z.-H."/>
        </authorList>
    </citation>
    <scope>NUCLEOTIDE SEQUENCE</scope>
    <source>
        <strain evidence="2">Whitten #5841</strain>
        <tissue evidence="2">Leaf</tissue>
    </source>
</reference>
<protein>
    <recommendedName>
        <fullName evidence="4">Chlorophyllase</fullName>
    </recommendedName>
</protein>
<dbReference type="GO" id="GO:0047746">
    <property type="term" value="F:chlorophyllase activity"/>
    <property type="evidence" value="ECO:0007669"/>
    <property type="project" value="TreeGrafter"/>
</dbReference>
<accession>A0A8T2UPR3</accession>
<comment type="caution">
    <text evidence="2">The sequence shown here is derived from an EMBL/GenBank/DDBJ whole genome shotgun (WGS) entry which is preliminary data.</text>
</comment>
<dbReference type="AlphaFoldDB" id="A0A8T2UPR3"/>
<organism evidence="2 3">
    <name type="scientific">Ceratopteris richardii</name>
    <name type="common">Triangle waterfern</name>
    <dbReference type="NCBI Taxonomy" id="49495"/>
    <lineage>
        <taxon>Eukaryota</taxon>
        <taxon>Viridiplantae</taxon>
        <taxon>Streptophyta</taxon>
        <taxon>Embryophyta</taxon>
        <taxon>Tracheophyta</taxon>
        <taxon>Polypodiopsida</taxon>
        <taxon>Polypodiidae</taxon>
        <taxon>Polypodiales</taxon>
        <taxon>Pteridineae</taxon>
        <taxon>Pteridaceae</taxon>
        <taxon>Parkerioideae</taxon>
        <taxon>Ceratopteris</taxon>
    </lineage>
</organism>
<feature type="signal peptide" evidence="1">
    <location>
        <begin position="1"/>
        <end position="33"/>
    </location>
</feature>
<keyword evidence="3" id="KW-1185">Reference proteome</keyword>
<dbReference type="Gene3D" id="3.40.50.1820">
    <property type="entry name" value="alpha/beta hydrolase"/>
    <property type="match status" value="1"/>
</dbReference>
<dbReference type="GO" id="GO:0015996">
    <property type="term" value="P:chlorophyll catabolic process"/>
    <property type="evidence" value="ECO:0007669"/>
    <property type="project" value="TreeGrafter"/>
</dbReference>
<evidence type="ECO:0008006" key="4">
    <source>
        <dbReference type="Google" id="ProtNLM"/>
    </source>
</evidence>
<gene>
    <name evidence="2" type="ORF">KP509_04G001500</name>
</gene>